<reference evidence="2 3" key="1">
    <citation type="submission" date="2015-03" db="EMBL/GenBank/DDBJ databases">
        <title>Luteipulveratus halotolerans sp. nov., a novel actinobacterium (Dermacoccaceae) from Sarawak, Malaysia.</title>
        <authorList>
            <person name="Juboi H."/>
            <person name="Basik A."/>
            <person name="Shamsul S.S."/>
            <person name="Arnold P."/>
            <person name="Schmitt E.K."/>
            <person name="Sanglier J.-J."/>
            <person name="Yeo T."/>
        </authorList>
    </citation>
    <scope>NUCLEOTIDE SEQUENCE [LARGE SCALE GENOMIC DNA]</scope>
    <source>
        <strain evidence="2 3">MN07-A0370</strain>
    </source>
</reference>
<dbReference type="STRING" id="571913.VV02_24610"/>
<dbReference type="RefSeq" id="WP_052595933.1">
    <property type="nucleotide sequence ID" value="NZ_CP011112.1"/>
</dbReference>
<evidence type="ECO:0000313" key="2">
    <source>
        <dbReference type="EMBL" id="AKU18280.1"/>
    </source>
</evidence>
<dbReference type="AlphaFoldDB" id="A0A0K1JNY5"/>
<feature type="signal peptide" evidence="1">
    <location>
        <begin position="1"/>
        <end position="30"/>
    </location>
</feature>
<organism evidence="2 3">
    <name type="scientific">Luteipulveratus mongoliensis</name>
    <dbReference type="NCBI Taxonomy" id="571913"/>
    <lineage>
        <taxon>Bacteria</taxon>
        <taxon>Bacillati</taxon>
        <taxon>Actinomycetota</taxon>
        <taxon>Actinomycetes</taxon>
        <taxon>Micrococcales</taxon>
        <taxon>Dermacoccaceae</taxon>
        <taxon>Luteipulveratus</taxon>
    </lineage>
</organism>
<dbReference type="EMBL" id="CP011112">
    <property type="protein sequence ID" value="AKU18280.1"/>
    <property type="molecule type" value="Genomic_DNA"/>
</dbReference>
<dbReference type="OrthoDB" id="3389749at2"/>
<accession>A0A0K1JNY5</accession>
<gene>
    <name evidence="2" type="ORF">VV02_24610</name>
</gene>
<dbReference type="KEGG" id="lmoi:VV02_24610"/>
<dbReference type="Proteomes" id="UP000066480">
    <property type="component" value="Chromosome"/>
</dbReference>
<evidence type="ECO:0000256" key="1">
    <source>
        <dbReference type="SAM" id="SignalP"/>
    </source>
</evidence>
<sequence>MKKSRLAGLTVGLALAAGSVALISPESASAQGTAPCPSANYCFYQNSNFNRTVSGWHLNYNTTPSGNFNNPPSGGGYDRHDQLTSIINNGNRTICIYNNGLFDDTLIKRVLPYADVALLASSVNDTADRWKIFSGSVACPGD</sequence>
<keyword evidence="1" id="KW-0732">Signal</keyword>
<feature type="chain" id="PRO_5005461945" description="Peptidase inhibitor family I36" evidence="1">
    <location>
        <begin position="31"/>
        <end position="142"/>
    </location>
</feature>
<protein>
    <recommendedName>
        <fullName evidence="4">Peptidase inhibitor family I36</fullName>
    </recommendedName>
</protein>
<name>A0A0K1JNY5_9MICO</name>
<dbReference type="Pfam" id="PF03995">
    <property type="entry name" value="Inhibitor_I36"/>
    <property type="match status" value="1"/>
</dbReference>
<proteinExistence type="predicted"/>
<evidence type="ECO:0000313" key="3">
    <source>
        <dbReference type="Proteomes" id="UP000066480"/>
    </source>
</evidence>
<evidence type="ECO:0008006" key="4">
    <source>
        <dbReference type="Google" id="ProtNLM"/>
    </source>
</evidence>
<keyword evidence="3" id="KW-1185">Reference proteome</keyword>